<comment type="caution">
    <text evidence="3">The sequence shown here is derived from an EMBL/GenBank/DDBJ whole genome shotgun (WGS) entry which is preliminary data.</text>
</comment>
<keyword evidence="4" id="KW-1185">Reference proteome</keyword>
<feature type="coiled-coil region" evidence="1">
    <location>
        <begin position="37"/>
        <end position="78"/>
    </location>
</feature>
<dbReference type="AlphaFoldDB" id="A0ABD1J378"/>
<dbReference type="Proteomes" id="UP001591681">
    <property type="component" value="Unassembled WGS sequence"/>
</dbReference>
<evidence type="ECO:0000313" key="3">
    <source>
        <dbReference type="EMBL" id="KAL2081647.1"/>
    </source>
</evidence>
<proteinExistence type="predicted"/>
<feature type="region of interest" description="Disordered" evidence="2">
    <location>
        <begin position="106"/>
        <end position="131"/>
    </location>
</feature>
<reference evidence="3 4" key="1">
    <citation type="submission" date="2024-09" db="EMBL/GenBank/DDBJ databases">
        <title>A chromosome-level genome assembly of Gray's grenadier anchovy, Coilia grayii.</title>
        <authorList>
            <person name="Fu Z."/>
        </authorList>
    </citation>
    <scope>NUCLEOTIDE SEQUENCE [LARGE SCALE GENOMIC DNA]</scope>
    <source>
        <strain evidence="3">G4</strain>
        <tissue evidence="3">Muscle</tissue>
    </source>
</reference>
<feature type="compositionally biased region" description="Polar residues" evidence="2">
    <location>
        <begin position="119"/>
        <end position="131"/>
    </location>
</feature>
<evidence type="ECO:0000256" key="2">
    <source>
        <dbReference type="SAM" id="MobiDB-lite"/>
    </source>
</evidence>
<evidence type="ECO:0008006" key="5">
    <source>
        <dbReference type="Google" id="ProtNLM"/>
    </source>
</evidence>
<evidence type="ECO:0000313" key="4">
    <source>
        <dbReference type="Proteomes" id="UP001591681"/>
    </source>
</evidence>
<feature type="compositionally biased region" description="Basic and acidic residues" evidence="2">
    <location>
        <begin position="106"/>
        <end position="116"/>
    </location>
</feature>
<protein>
    <recommendedName>
        <fullName evidence="5">BEN domain-containing protein</fullName>
    </recommendedName>
</protein>
<evidence type="ECO:0000256" key="1">
    <source>
        <dbReference type="SAM" id="Coils"/>
    </source>
</evidence>
<dbReference type="EMBL" id="JBHFQA010000020">
    <property type="protein sequence ID" value="KAL2081647.1"/>
    <property type="molecule type" value="Genomic_DNA"/>
</dbReference>
<name>A0ABD1J378_9TELE</name>
<organism evidence="3 4">
    <name type="scientific">Coilia grayii</name>
    <name type="common">Gray's grenadier anchovy</name>
    <dbReference type="NCBI Taxonomy" id="363190"/>
    <lineage>
        <taxon>Eukaryota</taxon>
        <taxon>Metazoa</taxon>
        <taxon>Chordata</taxon>
        <taxon>Craniata</taxon>
        <taxon>Vertebrata</taxon>
        <taxon>Euteleostomi</taxon>
        <taxon>Actinopterygii</taxon>
        <taxon>Neopterygii</taxon>
        <taxon>Teleostei</taxon>
        <taxon>Clupei</taxon>
        <taxon>Clupeiformes</taxon>
        <taxon>Clupeoidei</taxon>
        <taxon>Engraulidae</taxon>
        <taxon>Coilinae</taxon>
        <taxon>Coilia</taxon>
    </lineage>
</organism>
<gene>
    <name evidence="3" type="ORF">ACEWY4_023500</name>
</gene>
<keyword evidence="1" id="KW-0175">Coiled coil</keyword>
<sequence>MIHDLSPIQGHAIHLVSDASDRVADLEHLVAERTLKLQATEDRLQKKDAEIGRLNAEILRLNSDLDDLKMELQRLQSRDRAQMNMADEMREMRAGIRDIQATMREHRSHLTPERPVPRHTSTPHAQHVSSSTLDMSPLALSATLNESIQIPGQHADVTLRDVGPEDHARIHKQSYGQVGRYGCLLFRSIISDEQYRAWSKTTNWDGSRGKRALPQNVKNFVISTLQRKFPALGSNDFKDCIDKINEYLRVTRKNQPHTSPSVI</sequence>
<accession>A0ABD1J378</accession>